<evidence type="ECO:0000256" key="4">
    <source>
        <dbReference type="ARBA" id="ARBA00022723"/>
    </source>
</evidence>
<keyword evidence="4" id="KW-0479">Metal-binding</keyword>
<dbReference type="NCBIfam" id="TIGR00184">
    <property type="entry name" value="purA"/>
    <property type="match status" value="1"/>
</dbReference>
<keyword evidence="7" id="KW-0460">Magnesium</keyword>
<dbReference type="NCBIfam" id="NF002223">
    <property type="entry name" value="PRK01117.1"/>
    <property type="match status" value="1"/>
</dbReference>
<dbReference type="SUPFAM" id="SSF52540">
    <property type="entry name" value="P-loop containing nucleoside triphosphate hydrolases"/>
    <property type="match status" value="1"/>
</dbReference>
<evidence type="ECO:0000256" key="1">
    <source>
        <dbReference type="ARBA" id="ARBA00001946"/>
    </source>
</evidence>
<dbReference type="Gene3D" id="3.90.170.10">
    <property type="entry name" value="Adenylosuccinate Synthetase, subunit A, domain 3"/>
    <property type="match status" value="1"/>
</dbReference>
<dbReference type="GO" id="GO:0004019">
    <property type="term" value="F:adenylosuccinate synthase activity"/>
    <property type="evidence" value="ECO:0007669"/>
    <property type="project" value="InterPro"/>
</dbReference>
<accession>A0A381NQX4</accession>
<dbReference type="Pfam" id="PF00709">
    <property type="entry name" value="Adenylsucc_synt"/>
    <property type="match status" value="1"/>
</dbReference>
<dbReference type="PANTHER" id="PTHR11846">
    <property type="entry name" value="ADENYLOSUCCINATE SYNTHETASE"/>
    <property type="match status" value="1"/>
</dbReference>
<dbReference type="InterPro" id="IPR042109">
    <property type="entry name" value="Adenylosuccinate_synth_dom1"/>
</dbReference>
<feature type="non-terminal residue" evidence="9">
    <location>
        <position position="1"/>
    </location>
</feature>
<evidence type="ECO:0000256" key="7">
    <source>
        <dbReference type="ARBA" id="ARBA00022842"/>
    </source>
</evidence>
<keyword evidence="6" id="KW-0658">Purine biosynthesis</keyword>
<sequence>VLPDTLPANVVLGAQWGDEGKGKAIDQLAAHSDWAVRFQGGNNAGHTIVVGGTTLKLHLLPSGITAPNCKLVLGCGMVVDPWVLDQELEQWHALTGEQPEGRRLFISERAAVILPFHRLYDSADTLVGTTGRGIGPTYRDRTERVGLRFVDLSHVVGDVGAIRAIADRMNKQLGTVGVEEAIDPRQLQSEISWVLDRFSDAIRPTGPMLDKALGEGERVLLEGAQGAMLDVDQGTYPFVTSSITGRANATHGAGIHPGHIEQCFGISKAYTTRVGNGPFPTELSLDEGPGRQMSELGHEFGTTTGRPRRTGWLDLVALRESHRINGHTGLVITKLDVLGGLEELKLCVSYELNGNATQSVPASCEDLARCTPVYETHPGFPALSPEEWIELADESRQGGGLDVLPETIHAYLARIEEAIGVPVVSVGVGPDRRASIASSDGPFDVRLGEATF</sequence>
<reference evidence="9" key="1">
    <citation type="submission" date="2018-05" db="EMBL/GenBank/DDBJ databases">
        <authorList>
            <person name="Lanie J.A."/>
            <person name="Ng W.-L."/>
            <person name="Kazmierczak K.M."/>
            <person name="Andrzejewski T.M."/>
            <person name="Davidsen T.M."/>
            <person name="Wayne K.J."/>
            <person name="Tettelin H."/>
            <person name="Glass J.I."/>
            <person name="Rusch D."/>
            <person name="Podicherti R."/>
            <person name="Tsui H.-C.T."/>
            <person name="Winkler M.E."/>
        </authorList>
    </citation>
    <scope>NUCLEOTIDE SEQUENCE</scope>
</reference>
<evidence type="ECO:0000313" key="9">
    <source>
        <dbReference type="EMBL" id="SUZ56524.1"/>
    </source>
</evidence>
<dbReference type="FunFam" id="3.90.170.10:FF:000001">
    <property type="entry name" value="Adenylosuccinate synthetase"/>
    <property type="match status" value="1"/>
</dbReference>
<keyword evidence="3" id="KW-0436">Ligase</keyword>
<proteinExistence type="inferred from homology"/>
<dbReference type="GO" id="GO:0044208">
    <property type="term" value="P:'de novo' AMP biosynthetic process"/>
    <property type="evidence" value="ECO:0007669"/>
    <property type="project" value="TreeGrafter"/>
</dbReference>
<dbReference type="CDD" id="cd03108">
    <property type="entry name" value="AdSS"/>
    <property type="match status" value="1"/>
</dbReference>
<dbReference type="HAMAP" id="MF_00011">
    <property type="entry name" value="Adenylosucc_synth"/>
    <property type="match status" value="1"/>
</dbReference>
<dbReference type="PROSITE" id="PS01266">
    <property type="entry name" value="ADENYLOSUCCIN_SYN_1"/>
    <property type="match status" value="1"/>
</dbReference>
<name>A0A381NQX4_9ZZZZ</name>
<evidence type="ECO:0000256" key="3">
    <source>
        <dbReference type="ARBA" id="ARBA00022598"/>
    </source>
</evidence>
<dbReference type="Gene3D" id="1.10.300.10">
    <property type="entry name" value="Adenylosuccinate Synthetase, subunit A, domain 2"/>
    <property type="match status" value="1"/>
</dbReference>
<keyword evidence="8" id="KW-0342">GTP-binding</keyword>
<dbReference type="EMBL" id="UINC01000507">
    <property type="protein sequence ID" value="SUZ56524.1"/>
    <property type="molecule type" value="Genomic_DNA"/>
</dbReference>
<dbReference type="GO" id="GO:0005525">
    <property type="term" value="F:GTP binding"/>
    <property type="evidence" value="ECO:0007669"/>
    <property type="project" value="UniProtKB-KW"/>
</dbReference>
<dbReference type="InterPro" id="IPR001114">
    <property type="entry name" value="Adenylosuccinate_synthetase"/>
</dbReference>
<protein>
    <recommendedName>
        <fullName evidence="10">Adenylosuccinate synthetase</fullName>
    </recommendedName>
</protein>
<comment type="cofactor">
    <cofactor evidence="1">
        <name>Mg(2+)</name>
        <dbReference type="ChEBI" id="CHEBI:18420"/>
    </cofactor>
</comment>
<dbReference type="Gene3D" id="3.40.440.10">
    <property type="entry name" value="Adenylosuccinate Synthetase, subunit A, domain 1"/>
    <property type="match status" value="1"/>
</dbReference>
<evidence type="ECO:0000256" key="2">
    <source>
        <dbReference type="ARBA" id="ARBA00011738"/>
    </source>
</evidence>
<evidence type="ECO:0000256" key="8">
    <source>
        <dbReference type="ARBA" id="ARBA00023134"/>
    </source>
</evidence>
<evidence type="ECO:0000256" key="5">
    <source>
        <dbReference type="ARBA" id="ARBA00022741"/>
    </source>
</evidence>
<evidence type="ECO:0008006" key="10">
    <source>
        <dbReference type="Google" id="ProtNLM"/>
    </source>
</evidence>
<dbReference type="SMART" id="SM00788">
    <property type="entry name" value="Adenylsucc_synt"/>
    <property type="match status" value="1"/>
</dbReference>
<dbReference type="InterPro" id="IPR027417">
    <property type="entry name" value="P-loop_NTPase"/>
</dbReference>
<dbReference type="PANTHER" id="PTHR11846:SF0">
    <property type="entry name" value="ADENYLOSUCCINATE SYNTHETASE"/>
    <property type="match status" value="1"/>
</dbReference>
<dbReference type="InterPro" id="IPR042111">
    <property type="entry name" value="Adenylosuccinate_synth_dom3"/>
</dbReference>
<gene>
    <name evidence="9" type="ORF">METZ01_LOCUS9378</name>
</gene>
<dbReference type="GO" id="GO:0046040">
    <property type="term" value="P:IMP metabolic process"/>
    <property type="evidence" value="ECO:0007669"/>
    <property type="project" value="TreeGrafter"/>
</dbReference>
<organism evidence="9">
    <name type="scientific">marine metagenome</name>
    <dbReference type="NCBI Taxonomy" id="408172"/>
    <lineage>
        <taxon>unclassified sequences</taxon>
        <taxon>metagenomes</taxon>
        <taxon>ecological metagenomes</taxon>
    </lineage>
</organism>
<dbReference type="InterPro" id="IPR018220">
    <property type="entry name" value="Adenylosuccin_syn_GTP-bd"/>
</dbReference>
<keyword evidence="5" id="KW-0547">Nucleotide-binding</keyword>
<dbReference type="AlphaFoldDB" id="A0A381NQX4"/>
<comment type="subunit">
    <text evidence="2">Homodimer.</text>
</comment>
<evidence type="ECO:0000256" key="6">
    <source>
        <dbReference type="ARBA" id="ARBA00022755"/>
    </source>
</evidence>
<dbReference type="GO" id="GO:0005737">
    <property type="term" value="C:cytoplasm"/>
    <property type="evidence" value="ECO:0007669"/>
    <property type="project" value="TreeGrafter"/>
</dbReference>
<dbReference type="GO" id="GO:0046872">
    <property type="term" value="F:metal ion binding"/>
    <property type="evidence" value="ECO:0007669"/>
    <property type="project" value="UniProtKB-KW"/>
</dbReference>
<dbReference type="InterPro" id="IPR042110">
    <property type="entry name" value="Adenylosuccinate_synth_dom2"/>
</dbReference>